<gene>
    <name evidence="1" type="ORF">MM415B02738_0009</name>
</gene>
<reference evidence="1" key="1">
    <citation type="submission" date="2020-03" db="EMBL/GenBank/DDBJ databases">
        <title>The deep terrestrial virosphere.</title>
        <authorList>
            <person name="Holmfeldt K."/>
            <person name="Nilsson E."/>
            <person name="Simone D."/>
            <person name="Lopez-Fernandez M."/>
            <person name="Wu X."/>
            <person name="de Brujin I."/>
            <person name="Lundin D."/>
            <person name="Andersson A."/>
            <person name="Bertilsson S."/>
            <person name="Dopson M."/>
        </authorList>
    </citation>
    <scope>NUCLEOTIDE SEQUENCE</scope>
    <source>
        <strain evidence="1">MM415B02738</strain>
    </source>
</reference>
<protein>
    <submittedName>
        <fullName evidence="1">Uncharacterized protein</fullName>
    </submittedName>
</protein>
<evidence type="ECO:0000313" key="1">
    <source>
        <dbReference type="EMBL" id="QJA88561.1"/>
    </source>
</evidence>
<dbReference type="EMBL" id="MT142788">
    <property type="protein sequence ID" value="QJA88561.1"/>
    <property type="molecule type" value="Genomic_DNA"/>
</dbReference>
<accession>A0A6M3L4V9</accession>
<sequence length="92" mass="10251">MTTTAIEAAAKALATIQSKRRYGTRDTLWLSSKDDYLNDATTVVEAWVDALTDEQIMDWAVGMYTHSVELGMSDEASCNKFRQALKDTLKGE</sequence>
<organism evidence="1">
    <name type="scientific">viral metagenome</name>
    <dbReference type="NCBI Taxonomy" id="1070528"/>
    <lineage>
        <taxon>unclassified sequences</taxon>
        <taxon>metagenomes</taxon>
        <taxon>organismal metagenomes</taxon>
    </lineage>
</organism>
<proteinExistence type="predicted"/>
<dbReference type="AlphaFoldDB" id="A0A6M3L4V9"/>
<name>A0A6M3L4V9_9ZZZZ</name>